<evidence type="ECO:0000313" key="2">
    <source>
        <dbReference type="EMBL" id="MCL7036067.1"/>
    </source>
</evidence>
<sequence>MSNPLPVCVYKSQPILICPEKPTPKCLLYLSNIDNLRHLRYYFELLFVYRKSIPIEDLKSSLSKVLFHYYPLAGRFRNCAEDKDRLEVDCNGKGALFAEGFMDFNVDAFLKDNIWLNMGWKDRLLFKVDAQSDLEIPPLMIQV</sequence>
<dbReference type="InterPro" id="IPR023213">
    <property type="entry name" value="CAT-like_dom_sf"/>
</dbReference>
<comment type="caution">
    <text evidence="2">The sequence shown here is derived from an EMBL/GenBank/DDBJ whole genome shotgun (WGS) entry which is preliminary data.</text>
</comment>
<dbReference type="Proteomes" id="UP001177140">
    <property type="component" value="Unassembled WGS sequence"/>
</dbReference>
<name>A0AA41SAS5_PAPNU</name>
<comment type="similarity">
    <text evidence="1">Belongs to the plant acyltransferase family.</text>
</comment>
<dbReference type="AlphaFoldDB" id="A0AA41SAS5"/>
<dbReference type="Pfam" id="PF02458">
    <property type="entry name" value="Transferase"/>
    <property type="match status" value="1"/>
</dbReference>
<evidence type="ECO:0000256" key="1">
    <source>
        <dbReference type="ARBA" id="ARBA00009861"/>
    </source>
</evidence>
<evidence type="ECO:0000313" key="3">
    <source>
        <dbReference type="Proteomes" id="UP001177140"/>
    </source>
</evidence>
<keyword evidence="3" id="KW-1185">Reference proteome</keyword>
<dbReference type="EMBL" id="JAJJMA010163932">
    <property type="protein sequence ID" value="MCL7036067.1"/>
    <property type="molecule type" value="Genomic_DNA"/>
</dbReference>
<proteinExistence type="inferred from homology"/>
<protein>
    <submittedName>
        <fullName evidence="2">Uncharacterized protein</fullName>
    </submittedName>
</protein>
<gene>
    <name evidence="2" type="ORF">MKW94_009398</name>
</gene>
<dbReference type="InterPro" id="IPR050898">
    <property type="entry name" value="Plant_acyltransferase"/>
</dbReference>
<dbReference type="PANTHER" id="PTHR31147">
    <property type="entry name" value="ACYL TRANSFERASE 4"/>
    <property type="match status" value="1"/>
</dbReference>
<organism evidence="2 3">
    <name type="scientific">Papaver nudicaule</name>
    <name type="common">Iceland poppy</name>
    <dbReference type="NCBI Taxonomy" id="74823"/>
    <lineage>
        <taxon>Eukaryota</taxon>
        <taxon>Viridiplantae</taxon>
        <taxon>Streptophyta</taxon>
        <taxon>Embryophyta</taxon>
        <taxon>Tracheophyta</taxon>
        <taxon>Spermatophyta</taxon>
        <taxon>Magnoliopsida</taxon>
        <taxon>Ranunculales</taxon>
        <taxon>Papaveraceae</taxon>
        <taxon>Papaveroideae</taxon>
        <taxon>Papaver</taxon>
    </lineage>
</organism>
<dbReference type="Gene3D" id="3.30.559.10">
    <property type="entry name" value="Chloramphenicol acetyltransferase-like domain"/>
    <property type="match status" value="1"/>
</dbReference>
<accession>A0AA41SAS5</accession>
<reference evidence="2" key="1">
    <citation type="submission" date="2022-03" db="EMBL/GenBank/DDBJ databases">
        <title>A functionally conserved STORR gene fusion in Papaver species that diverged 16.8 million years ago.</title>
        <authorList>
            <person name="Catania T."/>
        </authorList>
    </citation>
    <scope>NUCLEOTIDE SEQUENCE</scope>
    <source>
        <strain evidence="2">S-191538</strain>
    </source>
</reference>